<evidence type="ECO:0000256" key="5">
    <source>
        <dbReference type="PIRNR" id="PIRNR028998"/>
    </source>
</evidence>
<dbReference type="InterPro" id="IPR007257">
    <property type="entry name" value="GINS_Psf2"/>
</dbReference>
<dbReference type="GO" id="GO:0000727">
    <property type="term" value="P:double-strand break repair via break-induced replication"/>
    <property type="evidence" value="ECO:0007669"/>
    <property type="project" value="TreeGrafter"/>
</dbReference>
<keyword evidence="4 5" id="KW-0539">Nucleus</keyword>
<dbReference type="SUPFAM" id="SSF158573">
    <property type="entry name" value="GINS helical bundle-like"/>
    <property type="match status" value="1"/>
</dbReference>
<comment type="caution">
    <text evidence="8">The sequence shown here is derived from an EMBL/GenBank/DDBJ whole genome shotgun (WGS) entry which is preliminary data.</text>
</comment>
<keyword evidence="3 5" id="KW-0235">DNA replication</keyword>
<dbReference type="Gene3D" id="3.40.5.50">
    <property type="match status" value="1"/>
</dbReference>
<keyword evidence="9" id="KW-1185">Reference proteome</keyword>
<dbReference type="FunFam" id="1.20.58.1020:FF:000001">
    <property type="entry name" value="DNA replication complex GINS protein PSF2"/>
    <property type="match status" value="1"/>
</dbReference>
<gene>
    <name evidence="8" type="ORF">PACLA_8A073844</name>
</gene>
<evidence type="ECO:0000259" key="7">
    <source>
        <dbReference type="Pfam" id="PF25005"/>
    </source>
</evidence>
<comment type="subcellular location">
    <subcellularLocation>
        <location evidence="1 5">Nucleus</location>
    </subcellularLocation>
</comment>
<evidence type="ECO:0000256" key="2">
    <source>
        <dbReference type="ARBA" id="ARBA00010565"/>
    </source>
</evidence>
<dbReference type="PIRSF" id="PIRSF028998">
    <property type="entry name" value="GINS_Psf2_subgr"/>
    <property type="match status" value="1"/>
</dbReference>
<dbReference type="InterPro" id="IPR036224">
    <property type="entry name" value="GINS_bundle-like_dom_sf"/>
</dbReference>
<evidence type="ECO:0000256" key="1">
    <source>
        <dbReference type="ARBA" id="ARBA00004123"/>
    </source>
</evidence>
<evidence type="ECO:0000313" key="8">
    <source>
        <dbReference type="EMBL" id="CAB4031174.1"/>
    </source>
</evidence>
<dbReference type="GO" id="GO:0000811">
    <property type="term" value="C:GINS complex"/>
    <property type="evidence" value="ECO:0007669"/>
    <property type="project" value="TreeGrafter"/>
</dbReference>
<feature type="domain" description="GINS subunit" evidence="6">
    <location>
        <begin position="65"/>
        <end position="165"/>
    </location>
</feature>
<dbReference type="CDD" id="cd11712">
    <property type="entry name" value="GINS_A_psf2"/>
    <property type="match status" value="1"/>
</dbReference>
<reference evidence="8" key="1">
    <citation type="submission" date="2020-04" db="EMBL/GenBank/DDBJ databases">
        <authorList>
            <person name="Alioto T."/>
            <person name="Alioto T."/>
            <person name="Gomez Garrido J."/>
        </authorList>
    </citation>
    <scope>NUCLEOTIDE SEQUENCE</scope>
    <source>
        <strain evidence="8">A484AB</strain>
    </source>
</reference>
<proteinExistence type="inferred from homology"/>
<dbReference type="Pfam" id="PF05916">
    <property type="entry name" value="Sld5"/>
    <property type="match status" value="1"/>
</dbReference>
<dbReference type="FunFam" id="3.40.5.50:FF:000001">
    <property type="entry name" value="DNA replication complex GINS protein PSF2"/>
    <property type="match status" value="1"/>
</dbReference>
<comment type="similarity">
    <text evidence="2 5">Belongs to the GINS2/PSF2 family.</text>
</comment>
<accession>A0A6S7JLY7</accession>
<protein>
    <recommendedName>
        <fullName evidence="5">DNA replication complex GINS protein PSF2</fullName>
    </recommendedName>
</protein>
<evidence type="ECO:0000259" key="6">
    <source>
        <dbReference type="Pfam" id="PF05916"/>
    </source>
</evidence>
<dbReference type="OrthoDB" id="1938138at2759"/>
<name>A0A6S7JLY7_PARCT</name>
<dbReference type="PANTHER" id="PTHR12772:SF0">
    <property type="entry name" value="DNA REPLICATION COMPLEX GINS PROTEIN PSF2"/>
    <property type="match status" value="1"/>
</dbReference>
<sequence length="184" mass="21461">MDPSEVDFLSEKQHVKILPNFKEGRIFLISGDLGPFEPGLTAEVPLWMAVNLKQRKKCRIIPPDWMNIGQLEERKDEEKEREYFTEMPSKSYLELASLLLKSARDDIPHADEVQTLIKDIWEIRMAKLRKSINIMMQEKETHARLDNLTHLEINSIRPFLTSALDRMHILRCNVVENPSTGTDY</sequence>
<evidence type="ECO:0000256" key="3">
    <source>
        <dbReference type="ARBA" id="ARBA00022705"/>
    </source>
</evidence>
<dbReference type="Gene3D" id="1.20.58.1020">
    <property type="match status" value="1"/>
</dbReference>
<organism evidence="8 9">
    <name type="scientific">Paramuricea clavata</name>
    <name type="common">Red gorgonian</name>
    <name type="synonym">Violescent sea-whip</name>
    <dbReference type="NCBI Taxonomy" id="317549"/>
    <lineage>
        <taxon>Eukaryota</taxon>
        <taxon>Metazoa</taxon>
        <taxon>Cnidaria</taxon>
        <taxon>Anthozoa</taxon>
        <taxon>Octocorallia</taxon>
        <taxon>Malacalcyonacea</taxon>
        <taxon>Plexauridae</taxon>
        <taxon>Paramuricea</taxon>
    </lineage>
</organism>
<dbReference type="CDD" id="cd21694">
    <property type="entry name" value="GINS_B_Psf2"/>
    <property type="match status" value="1"/>
</dbReference>
<dbReference type="InterPro" id="IPR056784">
    <property type="entry name" value="PSF2_N"/>
</dbReference>
<dbReference type="Pfam" id="PF25005">
    <property type="entry name" value="PSF2_N"/>
    <property type="match status" value="1"/>
</dbReference>
<dbReference type="SUPFAM" id="SSF160059">
    <property type="entry name" value="PriA/YqbF domain"/>
    <property type="match status" value="1"/>
</dbReference>
<feature type="domain" description="DNA replication complex GINS protein PSF2 N-terminal" evidence="7">
    <location>
        <begin position="2"/>
        <end position="61"/>
    </location>
</feature>
<dbReference type="GO" id="GO:0006260">
    <property type="term" value="P:DNA replication"/>
    <property type="evidence" value="ECO:0007669"/>
    <property type="project" value="UniProtKB-KW"/>
</dbReference>
<evidence type="ECO:0000313" key="9">
    <source>
        <dbReference type="Proteomes" id="UP001152795"/>
    </source>
</evidence>
<comment type="subunit">
    <text evidence="5">Component of the GINS complex.</text>
</comment>
<dbReference type="EMBL" id="CACRXK020017410">
    <property type="protein sequence ID" value="CAB4031174.1"/>
    <property type="molecule type" value="Genomic_DNA"/>
</dbReference>
<dbReference type="Proteomes" id="UP001152795">
    <property type="component" value="Unassembled WGS sequence"/>
</dbReference>
<dbReference type="AlphaFoldDB" id="A0A6S7JLY7"/>
<dbReference type="PANTHER" id="PTHR12772">
    <property type="entry name" value="DNA REPLICATION COMPLEX GINS PROTEIN PSF2"/>
    <property type="match status" value="1"/>
</dbReference>
<dbReference type="InterPro" id="IPR021151">
    <property type="entry name" value="GINS_A"/>
</dbReference>
<evidence type="ECO:0000256" key="4">
    <source>
        <dbReference type="ARBA" id="ARBA00023242"/>
    </source>
</evidence>
<dbReference type="GO" id="GO:0071162">
    <property type="term" value="C:CMG complex"/>
    <property type="evidence" value="ECO:0007669"/>
    <property type="project" value="UniProtKB-ARBA"/>
</dbReference>